<evidence type="ECO:0000313" key="4">
    <source>
        <dbReference type="Proteomes" id="UP001335100"/>
    </source>
</evidence>
<dbReference type="EMBL" id="JAZDQJ010000001">
    <property type="protein sequence ID" value="MEE1931736.1"/>
    <property type="molecule type" value="Genomic_DNA"/>
</dbReference>
<name>A0ABU7HJM1_9PSED</name>
<proteinExistence type="predicted"/>
<evidence type="ECO:0000259" key="2">
    <source>
        <dbReference type="PROSITE" id="PS50234"/>
    </source>
</evidence>
<comment type="caution">
    <text evidence="3">The sequence shown here is derived from an EMBL/GenBank/DDBJ whole genome shotgun (WGS) entry which is preliminary data.</text>
</comment>
<keyword evidence="1" id="KW-0472">Membrane</keyword>
<keyword evidence="1" id="KW-0812">Transmembrane</keyword>
<accession>A0ABU7HJM1</accession>
<dbReference type="SUPFAM" id="SSF53300">
    <property type="entry name" value="vWA-like"/>
    <property type="match status" value="1"/>
</dbReference>
<organism evidence="3 4">
    <name type="scientific">Pseudomonas ulcerans</name>
    <dbReference type="NCBI Taxonomy" id="3115852"/>
    <lineage>
        <taxon>Bacteria</taxon>
        <taxon>Pseudomonadati</taxon>
        <taxon>Pseudomonadota</taxon>
        <taxon>Gammaproteobacteria</taxon>
        <taxon>Pseudomonadales</taxon>
        <taxon>Pseudomonadaceae</taxon>
        <taxon>Pseudomonas</taxon>
    </lineage>
</organism>
<dbReference type="InterPro" id="IPR002035">
    <property type="entry name" value="VWF_A"/>
</dbReference>
<dbReference type="Proteomes" id="UP001335100">
    <property type="component" value="Unassembled WGS sequence"/>
</dbReference>
<keyword evidence="1" id="KW-1133">Transmembrane helix</keyword>
<dbReference type="SMART" id="SM00327">
    <property type="entry name" value="VWA"/>
    <property type="match status" value="1"/>
</dbReference>
<feature type="transmembrane region" description="Helical" evidence="1">
    <location>
        <begin position="155"/>
        <end position="177"/>
    </location>
</feature>
<protein>
    <submittedName>
        <fullName evidence="3">VWA domain-containing protein</fullName>
    </submittedName>
</protein>
<dbReference type="PROSITE" id="PS50234">
    <property type="entry name" value="VWFA"/>
    <property type="match status" value="1"/>
</dbReference>
<keyword evidence="4" id="KW-1185">Reference proteome</keyword>
<feature type="domain" description="VWFA" evidence="2">
    <location>
        <begin position="209"/>
        <end position="380"/>
    </location>
</feature>
<gene>
    <name evidence="3" type="ORF">V0R50_00775</name>
</gene>
<reference evidence="3 4" key="1">
    <citation type="submission" date="2024-01" db="EMBL/GenBank/DDBJ databases">
        <title>Unpublished Manusciprt.</title>
        <authorList>
            <person name="Duman M."/>
            <person name="Valdes E.G."/>
            <person name="Ajmi N."/>
            <person name="Altun S."/>
            <person name="Saticioglu I.B."/>
        </authorList>
    </citation>
    <scope>NUCLEOTIDE SEQUENCE [LARGE SCALE GENOMIC DNA]</scope>
    <source>
        <strain evidence="3 4">148P</strain>
    </source>
</reference>
<dbReference type="Gene3D" id="3.40.50.410">
    <property type="entry name" value="von Willebrand factor, type A domain"/>
    <property type="match status" value="1"/>
</dbReference>
<dbReference type="InterPro" id="IPR036465">
    <property type="entry name" value="vWFA_dom_sf"/>
</dbReference>
<evidence type="ECO:0000313" key="3">
    <source>
        <dbReference type="EMBL" id="MEE1931736.1"/>
    </source>
</evidence>
<dbReference type="Pfam" id="PF13519">
    <property type="entry name" value="VWA_2"/>
    <property type="match status" value="1"/>
</dbReference>
<evidence type="ECO:0000256" key="1">
    <source>
        <dbReference type="SAM" id="Phobius"/>
    </source>
</evidence>
<sequence>MQRVIRDTRPLQDDPALLEQATALIARHFPPSVAQLFAIPRNGQDGAREWWTELQGQPQRYHDLTPEQQAALLDVHAQRQDALQQLVNELRGRGQAQEAALLQRLVGPPKLDNLYSVNGEPLVIRWSEPPPTPAPAPTVPPAPVVPPRRWIWLPWFLLPLLGLLLLALALWLAWPWLLRWFEPGAPLPEPPVTSTQQACKRPQQELPPEFTVVLDTSGSMQLSVEASSADEQWFFRNIDNPAMDSQRKAQVTRQPVRMEVAKQSLTRLIDNLDGAIDMRIITFDGCRAPIDHGLFTPAQRPALIEGIRRLQPDDGTALAASLEVAAGKMNGRDRDGVILMFVDGPDGCDRNVCEVARQIAQEQPRLKVNLVNISHSSDANCVAETTGGRVYSGENAAEVANALEQASREVTNNCNQE</sequence>
<dbReference type="RefSeq" id="WP_330072719.1">
    <property type="nucleotide sequence ID" value="NZ_JAZDQJ010000001.1"/>
</dbReference>